<reference evidence="5" key="5">
    <citation type="journal article" date="2023" name="MicroPubl. Biol.">
        <title>Drosophila ananassae - Ilp5.</title>
        <authorList>
            <person name="Lawson M.E."/>
            <person name="McAbee M."/>
            <person name="Lucas R.A."/>
            <person name="Tanner S."/>
            <person name="Wittke-Thompson J."/>
            <person name="Rele C.P."/>
        </authorList>
    </citation>
    <scope>NUCLEOTIDE SEQUENCE</scope>
</reference>
<keyword evidence="1" id="KW-0165">Cleavage on pair of basic residues</keyword>
<organism evidence="6 7">
    <name type="scientific">Drosophila ananassae</name>
    <name type="common">Fruit fly</name>
    <dbReference type="NCBI Taxonomy" id="7217"/>
    <lineage>
        <taxon>Eukaryota</taxon>
        <taxon>Metazoa</taxon>
        <taxon>Ecdysozoa</taxon>
        <taxon>Arthropoda</taxon>
        <taxon>Hexapoda</taxon>
        <taxon>Insecta</taxon>
        <taxon>Pterygota</taxon>
        <taxon>Neoptera</taxon>
        <taxon>Endopterygota</taxon>
        <taxon>Diptera</taxon>
        <taxon>Brachycera</taxon>
        <taxon>Muscomorpha</taxon>
        <taxon>Ephydroidea</taxon>
        <taxon>Drosophilidae</taxon>
        <taxon>Drosophila</taxon>
        <taxon>Sophophora</taxon>
    </lineage>
</organism>
<evidence type="ECO:0000256" key="2">
    <source>
        <dbReference type="ARBA" id="ARBA00022729"/>
    </source>
</evidence>
<dbReference type="HOGENOM" id="CLU_125164_0_1_1"/>
<dbReference type="FunCoup" id="B3MA62">
    <property type="interactions" value="210"/>
</dbReference>
<feature type="signal peptide" evidence="3">
    <location>
        <begin position="1"/>
        <end position="25"/>
    </location>
</feature>
<reference evidence="5" key="4">
    <citation type="journal article" date="2022" name="F1000Research">
        <title>Manual annotation of Drosophila genes: a Genomics Education Partnership protocol.</title>
        <authorList>
            <person name="Rele C.P."/>
            <person name="Sandlin K.M."/>
            <person name="Leung W."/>
            <person name="Reed L.K."/>
        </authorList>
    </citation>
    <scope>NUCLEOTIDE SEQUENCE</scope>
</reference>
<accession>B3MA62</accession>
<evidence type="ECO:0000259" key="4">
    <source>
        <dbReference type="SMART" id="SM00078"/>
    </source>
</evidence>
<proteinExistence type="evidence at transcript level"/>
<name>B3MA62_DROAN</name>
<keyword evidence="7" id="KW-1185">Reference proteome</keyword>
<protein>
    <submittedName>
        <fullName evidence="5">Insulin-like peptide 5</fullName>
    </submittedName>
</protein>
<evidence type="ECO:0000313" key="6">
    <source>
        <dbReference type="EMBL" id="EDV39076.2"/>
    </source>
</evidence>
<reference evidence="6" key="2">
    <citation type="journal article" date="2008" name="Bioinformatics">
        <title>Assembly reconciliation.</title>
        <authorList>
            <person name="Zimin A.V."/>
            <person name="Smith D.R."/>
            <person name="Sutton G."/>
            <person name="Yorke J.A."/>
        </authorList>
    </citation>
    <scope>NUCLEOTIDE SEQUENCE</scope>
    <source>
        <strain evidence="6">TSC#14024-0371.13</strain>
    </source>
</reference>
<sequence length="118" mass="13661">MRNLRTKMICLLLPWLLVTIPLLEGVPTKREVPMIICGEQLTNELRKICGNRFNKVIKKSQNTLNLFDYVDHLEDNESDIFGPNQNLVMQNSRVIRNVAWECCTHGPCTRSHLESYCS</sequence>
<evidence type="ECO:0000313" key="7">
    <source>
        <dbReference type="Proteomes" id="UP000007801"/>
    </source>
</evidence>
<dbReference type="AlphaFoldDB" id="B3MA62"/>
<dbReference type="EMBL" id="BK064649">
    <property type="protein sequence ID" value="DBA35927.1"/>
    <property type="molecule type" value="mRNA"/>
</dbReference>
<reference evidence="6" key="3">
    <citation type="submission" date="2015-10" db="EMBL/GenBank/DDBJ databases">
        <authorList>
            <consortium name="FlyBase"/>
        </authorList>
    </citation>
    <scope>NUCLEOTIDE SEQUENCE</scope>
    <source>
        <strain evidence="6">TSC#14024-0371.13</strain>
    </source>
</reference>
<evidence type="ECO:0000256" key="1">
    <source>
        <dbReference type="ARBA" id="ARBA00022685"/>
    </source>
</evidence>
<evidence type="ECO:0000313" key="5">
    <source>
        <dbReference type="EMBL" id="DBA35927.1"/>
    </source>
</evidence>
<keyword evidence="2 3" id="KW-0732">Signal</keyword>
<feature type="chain" id="PRO_5006454609" evidence="3">
    <location>
        <begin position="26"/>
        <end position="118"/>
    </location>
</feature>
<dbReference type="SUPFAM" id="SSF56994">
    <property type="entry name" value="Insulin-like"/>
    <property type="match status" value="1"/>
</dbReference>
<dbReference type="EMBL" id="CH902618">
    <property type="protein sequence ID" value="EDV39076.2"/>
    <property type="molecule type" value="Genomic_DNA"/>
</dbReference>
<dbReference type="GeneID" id="6502822"/>
<dbReference type="GO" id="GO:0005576">
    <property type="term" value="C:extracellular region"/>
    <property type="evidence" value="ECO:0007669"/>
    <property type="project" value="InterPro"/>
</dbReference>
<reference evidence="6 7" key="1">
    <citation type="journal article" date="2007" name="Nature">
        <title>Evolution of genes and genomes on the Drosophila phylogeny.</title>
        <authorList>
            <consortium name="Drosophila 12 Genomes Consortium"/>
            <person name="Clark A.G."/>
            <person name="Eisen M.B."/>
            <person name="Smith D.R."/>
            <person name="Bergman C.M."/>
            <person name="Oliver B."/>
            <person name="Markow T.A."/>
            <person name="Kaufman T.C."/>
            <person name="Kellis M."/>
            <person name="Gelbart W."/>
            <person name="Iyer V.N."/>
            <person name="Pollard D.A."/>
            <person name="Sackton T.B."/>
            <person name="Larracuente A.M."/>
            <person name="Singh N.D."/>
            <person name="Abad J.P."/>
            <person name="Abt D.N."/>
            <person name="Adryan B."/>
            <person name="Aguade M."/>
            <person name="Akashi H."/>
            <person name="Anderson W.W."/>
            <person name="Aquadro C.F."/>
            <person name="Ardell D.H."/>
            <person name="Arguello R."/>
            <person name="Artieri C.G."/>
            <person name="Barbash D.A."/>
            <person name="Barker D."/>
            <person name="Barsanti P."/>
            <person name="Batterham P."/>
            <person name="Batzoglou S."/>
            <person name="Begun D."/>
            <person name="Bhutkar A."/>
            <person name="Blanco E."/>
            <person name="Bosak S.A."/>
            <person name="Bradley R.K."/>
            <person name="Brand A.D."/>
            <person name="Brent M.R."/>
            <person name="Brooks A.N."/>
            <person name="Brown R.H."/>
            <person name="Butlin R.K."/>
            <person name="Caggese C."/>
            <person name="Calvi B.R."/>
            <person name="Bernardo de Carvalho A."/>
            <person name="Caspi A."/>
            <person name="Castrezana S."/>
            <person name="Celniker S.E."/>
            <person name="Chang J.L."/>
            <person name="Chapple C."/>
            <person name="Chatterji S."/>
            <person name="Chinwalla A."/>
            <person name="Civetta A."/>
            <person name="Clifton S.W."/>
            <person name="Comeron J.M."/>
            <person name="Costello J.C."/>
            <person name="Coyne J.A."/>
            <person name="Daub J."/>
            <person name="David R.G."/>
            <person name="Delcher A.L."/>
            <person name="Delehaunty K."/>
            <person name="Do C.B."/>
            <person name="Ebling H."/>
            <person name="Edwards K."/>
            <person name="Eickbush T."/>
            <person name="Evans J.D."/>
            <person name="Filipski A."/>
            <person name="Findeiss S."/>
            <person name="Freyhult E."/>
            <person name="Fulton L."/>
            <person name="Fulton R."/>
            <person name="Garcia A.C."/>
            <person name="Gardiner A."/>
            <person name="Garfield D.A."/>
            <person name="Garvin B.E."/>
            <person name="Gibson G."/>
            <person name="Gilbert D."/>
            <person name="Gnerre S."/>
            <person name="Godfrey J."/>
            <person name="Good R."/>
            <person name="Gotea V."/>
            <person name="Gravely B."/>
            <person name="Greenberg A.J."/>
            <person name="Griffiths-Jones S."/>
            <person name="Gross S."/>
            <person name="Guigo R."/>
            <person name="Gustafson E.A."/>
            <person name="Haerty W."/>
            <person name="Hahn M.W."/>
            <person name="Halligan D.L."/>
            <person name="Halpern A.L."/>
            <person name="Halter G.M."/>
            <person name="Han M.V."/>
            <person name="Heger A."/>
            <person name="Hillier L."/>
            <person name="Hinrichs A.S."/>
            <person name="Holmes I."/>
            <person name="Hoskins R.A."/>
            <person name="Hubisz M.J."/>
            <person name="Hultmark D."/>
            <person name="Huntley M.A."/>
            <person name="Jaffe D.B."/>
            <person name="Jagadeeshan S."/>
            <person name="Jeck W.R."/>
            <person name="Johnson J."/>
            <person name="Jones C.D."/>
            <person name="Jordan W.C."/>
            <person name="Karpen G.H."/>
            <person name="Kataoka E."/>
            <person name="Keightley P.D."/>
            <person name="Kheradpour P."/>
            <person name="Kirkness E.F."/>
            <person name="Koerich L.B."/>
            <person name="Kristiansen K."/>
            <person name="Kudrna D."/>
            <person name="Kulathinal R.J."/>
            <person name="Kumar S."/>
            <person name="Kwok R."/>
            <person name="Lander E."/>
            <person name="Langley C.H."/>
            <person name="Lapoint R."/>
            <person name="Lazzaro B.P."/>
            <person name="Lee S.J."/>
            <person name="Levesque L."/>
            <person name="Li R."/>
            <person name="Lin C.F."/>
            <person name="Lin M.F."/>
            <person name="Lindblad-Toh K."/>
            <person name="Llopart A."/>
            <person name="Long M."/>
            <person name="Low L."/>
            <person name="Lozovsky E."/>
            <person name="Lu J."/>
            <person name="Luo M."/>
            <person name="Machado C.A."/>
            <person name="Makalowski W."/>
            <person name="Marzo M."/>
            <person name="Matsuda M."/>
            <person name="Matzkin L."/>
            <person name="McAllister B."/>
            <person name="McBride C.S."/>
            <person name="McKernan B."/>
            <person name="McKernan K."/>
            <person name="Mendez-Lago M."/>
            <person name="Minx P."/>
            <person name="Mollenhauer M.U."/>
            <person name="Montooth K."/>
            <person name="Mount S.M."/>
            <person name="Mu X."/>
            <person name="Myers E."/>
            <person name="Negre B."/>
            <person name="Newfeld S."/>
            <person name="Nielsen R."/>
            <person name="Noor M.A."/>
            <person name="O'Grady P."/>
            <person name="Pachter L."/>
            <person name="Papaceit M."/>
            <person name="Parisi M.J."/>
            <person name="Parisi M."/>
            <person name="Parts L."/>
            <person name="Pedersen J.S."/>
            <person name="Pesole G."/>
            <person name="Phillippy A.M."/>
            <person name="Ponting C.P."/>
            <person name="Pop M."/>
            <person name="Porcelli D."/>
            <person name="Powell J.R."/>
            <person name="Prohaska S."/>
            <person name="Pruitt K."/>
            <person name="Puig M."/>
            <person name="Quesneville H."/>
            <person name="Ram K.R."/>
            <person name="Rand D."/>
            <person name="Rasmussen M.D."/>
            <person name="Reed L.K."/>
            <person name="Reenan R."/>
            <person name="Reily A."/>
            <person name="Remington K.A."/>
            <person name="Rieger T.T."/>
            <person name="Ritchie M.G."/>
            <person name="Robin C."/>
            <person name="Rogers Y.H."/>
            <person name="Rohde C."/>
            <person name="Rozas J."/>
            <person name="Rubenfield M.J."/>
            <person name="Ruiz A."/>
            <person name="Russo S."/>
            <person name="Salzberg S.L."/>
            <person name="Sanchez-Gracia A."/>
            <person name="Saranga D.J."/>
            <person name="Sato H."/>
            <person name="Schaeffer S.W."/>
            <person name="Schatz M.C."/>
            <person name="Schlenke T."/>
            <person name="Schwartz R."/>
            <person name="Segarra C."/>
            <person name="Singh R.S."/>
            <person name="Sirot L."/>
            <person name="Sirota M."/>
            <person name="Sisneros N.B."/>
            <person name="Smith C.D."/>
            <person name="Smith T.F."/>
            <person name="Spieth J."/>
            <person name="Stage D.E."/>
            <person name="Stark A."/>
            <person name="Stephan W."/>
            <person name="Strausberg R.L."/>
            <person name="Strempel S."/>
            <person name="Sturgill D."/>
            <person name="Sutton G."/>
            <person name="Sutton G.G."/>
            <person name="Tao W."/>
            <person name="Teichmann S."/>
            <person name="Tobari Y.N."/>
            <person name="Tomimura Y."/>
            <person name="Tsolas J.M."/>
            <person name="Valente V.L."/>
            <person name="Venter E."/>
            <person name="Venter J.C."/>
            <person name="Vicario S."/>
            <person name="Vieira F.G."/>
            <person name="Vilella A.J."/>
            <person name="Villasante A."/>
            <person name="Walenz B."/>
            <person name="Wang J."/>
            <person name="Wasserman M."/>
            <person name="Watts T."/>
            <person name="Wilson D."/>
            <person name="Wilson R.K."/>
            <person name="Wing R.A."/>
            <person name="Wolfner M.F."/>
            <person name="Wong A."/>
            <person name="Wong G.K."/>
            <person name="Wu C.I."/>
            <person name="Wu G."/>
            <person name="Yamamoto D."/>
            <person name="Yang H.P."/>
            <person name="Yang S.P."/>
            <person name="Yorke J.A."/>
            <person name="Yoshida K."/>
            <person name="Zdobnov E."/>
            <person name="Zhang P."/>
            <person name="Zhang Y."/>
            <person name="Zimin A.V."/>
            <person name="Baldwin J."/>
            <person name="Abdouelleil A."/>
            <person name="Abdulkadir J."/>
            <person name="Abebe A."/>
            <person name="Abera B."/>
            <person name="Abreu J."/>
            <person name="Acer S.C."/>
            <person name="Aftuck L."/>
            <person name="Alexander A."/>
            <person name="An P."/>
            <person name="Anderson E."/>
            <person name="Anderson S."/>
            <person name="Arachi H."/>
            <person name="Azer M."/>
            <person name="Bachantsang P."/>
            <person name="Barry A."/>
            <person name="Bayul T."/>
            <person name="Berlin A."/>
            <person name="Bessette D."/>
            <person name="Bloom T."/>
            <person name="Blye J."/>
            <person name="Boguslavskiy L."/>
            <person name="Bonnet C."/>
            <person name="Boukhgalter B."/>
            <person name="Bourzgui I."/>
            <person name="Brown A."/>
            <person name="Cahill P."/>
            <person name="Channer S."/>
            <person name="Cheshatsang Y."/>
            <person name="Chuda L."/>
            <person name="Citroen M."/>
            <person name="Collymore A."/>
            <person name="Cooke P."/>
            <person name="Costello M."/>
            <person name="D'Aco K."/>
            <person name="Daza R."/>
            <person name="De Haan G."/>
            <person name="DeGray S."/>
            <person name="DeMaso C."/>
            <person name="Dhargay N."/>
            <person name="Dooley K."/>
            <person name="Dooley E."/>
            <person name="Doricent M."/>
            <person name="Dorje P."/>
            <person name="Dorjee K."/>
            <person name="Dupes A."/>
            <person name="Elong R."/>
            <person name="Falk J."/>
            <person name="Farina A."/>
            <person name="Faro S."/>
            <person name="Ferguson D."/>
            <person name="Fisher S."/>
            <person name="Foley C.D."/>
            <person name="Franke A."/>
            <person name="Friedrich D."/>
            <person name="Gadbois L."/>
            <person name="Gearin G."/>
            <person name="Gearin C.R."/>
            <person name="Giannoukos G."/>
            <person name="Goode T."/>
            <person name="Graham J."/>
            <person name="Grandbois E."/>
            <person name="Grewal S."/>
            <person name="Gyaltsen K."/>
            <person name="Hafez N."/>
            <person name="Hagos B."/>
            <person name="Hall J."/>
            <person name="Henson C."/>
            <person name="Hollinger A."/>
            <person name="Honan T."/>
            <person name="Huard M.D."/>
            <person name="Hughes L."/>
            <person name="Hurhula B."/>
            <person name="Husby M.E."/>
            <person name="Kamat A."/>
            <person name="Kanga B."/>
            <person name="Kashin S."/>
            <person name="Khazanovich D."/>
            <person name="Kisner P."/>
            <person name="Lance K."/>
            <person name="Lara M."/>
            <person name="Lee W."/>
            <person name="Lennon N."/>
            <person name="Letendre F."/>
            <person name="LeVine R."/>
            <person name="Lipovsky A."/>
            <person name="Liu X."/>
            <person name="Liu J."/>
            <person name="Liu S."/>
            <person name="Lokyitsang T."/>
            <person name="Lokyitsang Y."/>
            <person name="Lubonja R."/>
            <person name="Lui A."/>
            <person name="MacDonald P."/>
            <person name="Magnisalis V."/>
            <person name="Maru K."/>
            <person name="Matthews C."/>
            <person name="McCusker W."/>
            <person name="McDonough S."/>
            <person name="Mehta T."/>
            <person name="Meldrim J."/>
            <person name="Meneus L."/>
            <person name="Mihai O."/>
            <person name="Mihalev A."/>
            <person name="Mihova T."/>
            <person name="Mittelman R."/>
            <person name="Mlenga V."/>
            <person name="Montmayeur A."/>
            <person name="Mulrain L."/>
            <person name="Navidi A."/>
            <person name="Naylor J."/>
            <person name="Negash T."/>
            <person name="Nguyen T."/>
            <person name="Nguyen N."/>
            <person name="Nicol R."/>
            <person name="Norbu C."/>
            <person name="Norbu N."/>
            <person name="Novod N."/>
            <person name="O'Neill B."/>
            <person name="Osman S."/>
            <person name="Markiewicz E."/>
            <person name="Oyono O.L."/>
            <person name="Patti C."/>
            <person name="Phunkhang P."/>
            <person name="Pierre F."/>
            <person name="Priest M."/>
            <person name="Raghuraman S."/>
            <person name="Rege F."/>
            <person name="Reyes R."/>
            <person name="Rise C."/>
            <person name="Rogov P."/>
            <person name="Ross K."/>
            <person name="Ryan E."/>
            <person name="Settipalli S."/>
            <person name="Shea T."/>
            <person name="Sherpa N."/>
            <person name="Shi L."/>
            <person name="Shih D."/>
            <person name="Sparrow T."/>
            <person name="Spaulding J."/>
            <person name="Stalker J."/>
            <person name="Stange-Thomann N."/>
            <person name="Stavropoulos S."/>
            <person name="Stone C."/>
            <person name="Strader C."/>
            <person name="Tesfaye S."/>
            <person name="Thomson T."/>
            <person name="Thoulutsang Y."/>
            <person name="Thoulutsang D."/>
            <person name="Topham K."/>
            <person name="Topping I."/>
            <person name="Tsamla T."/>
            <person name="Vassiliev H."/>
            <person name="Vo A."/>
            <person name="Wangchuk T."/>
            <person name="Wangdi T."/>
            <person name="Weiand M."/>
            <person name="Wilkinson J."/>
            <person name="Wilson A."/>
            <person name="Yadav S."/>
            <person name="Young G."/>
            <person name="Yu Q."/>
            <person name="Zembek L."/>
            <person name="Zhong D."/>
            <person name="Zimmer A."/>
            <person name="Zwirko Z."/>
            <person name="Jaffe D.B."/>
            <person name="Alvarez P."/>
            <person name="Brockman W."/>
            <person name="Butler J."/>
            <person name="Chin C."/>
            <person name="Gnerre S."/>
            <person name="Grabherr M."/>
            <person name="Kleber M."/>
            <person name="Mauceli E."/>
            <person name="MacCallum I."/>
        </authorList>
    </citation>
    <scope>NUCLEOTIDE SEQUENCE [LARGE SCALE GENOMIC DNA]</scope>
    <source>
        <strain evidence="6">TSC#14024-0371.13</strain>
        <strain evidence="7">Tucson 14024-0371.13</strain>
    </source>
</reference>
<gene>
    <name evidence="6" type="primary">Dana\GF20100</name>
    <name evidence="6" type="synonym">dana_GLEANR_22504</name>
    <name evidence="5" type="synonym">DanaCAF1_Ilp5-PB</name>
    <name evidence="6" type="ORF">GF20100</name>
</gene>
<dbReference type="STRING" id="7217.B3MA62"/>
<dbReference type="GO" id="GO:0005179">
    <property type="term" value="F:hormone activity"/>
    <property type="evidence" value="ECO:0007669"/>
    <property type="project" value="InterPro"/>
</dbReference>
<dbReference type="InterPro" id="IPR016179">
    <property type="entry name" value="Insulin-like"/>
</dbReference>
<dbReference type="Pfam" id="PF00049">
    <property type="entry name" value="Insulin"/>
    <property type="match status" value="1"/>
</dbReference>
<feature type="domain" description="Insulin-like" evidence="4">
    <location>
        <begin position="34"/>
        <end position="117"/>
    </location>
</feature>
<dbReference type="InterPro" id="IPR036438">
    <property type="entry name" value="Insulin-like_sf"/>
</dbReference>
<dbReference type="Gene3D" id="1.10.100.10">
    <property type="entry name" value="Insulin-like"/>
    <property type="match status" value="1"/>
</dbReference>
<dbReference type="Proteomes" id="UP000007801">
    <property type="component" value="Unassembled WGS sequence"/>
</dbReference>
<dbReference type="OrthoDB" id="10019596at2759"/>
<dbReference type="SMART" id="SM00078">
    <property type="entry name" value="IlGF"/>
    <property type="match status" value="1"/>
</dbReference>
<dbReference type="InParanoid" id="B3MA62"/>
<dbReference type="KEGG" id="dan:6502822"/>
<evidence type="ECO:0000256" key="3">
    <source>
        <dbReference type="SAM" id="SignalP"/>
    </source>
</evidence>